<dbReference type="InterPro" id="IPR001126">
    <property type="entry name" value="UmuC"/>
</dbReference>
<dbReference type="InterPro" id="IPR050116">
    <property type="entry name" value="DNA_polymerase-Y"/>
</dbReference>
<dbReference type="GO" id="GO:0042276">
    <property type="term" value="P:error-prone translesion synthesis"/>
    <property type="evidence" value="ECO:0007669"/>
    <property type="project" value="TreeGrafter"/>
</dbReference>
<dbReference type="EMBL" id="VFSU01000034">
    <property type="protein sequence ID" value="TPE58451.1"/>
    <property type="molecule type" value="Genomic_DNA"/>
</dbReference>
<dbReference type="AlphaFoldDB" id="A0A501XD10"/>
<dbReference type="GO" id="GO:0005829">
    <property type="term" value="C:cytosol"/>
    <property type="evidence" value="ECO:0007669"/>
    <property type="project" value="TreeGrafter"/>
</dbReference>
<feature type="domain" description="UmuC" evidence="6">
    <location>
        <begin position="9"/>
        <end position="191"/>
    </location>
</feature>
<dbReference type="Pfam" id="PF11799">
    <property type="entry name" value="IMS_C"/>
    <property type="match status" value="1"/>
</dbReference>
<organism evidence="7 8">
    <name type="scientific">Sandaracinobacter neustonicus</name>
    <dbReference type="NCBI Taxonomy" id="1715348"/>
    <lineage>
        <taxon>Bacteria</taxon>
        <taxon>Pseudomonadati</taxon>
        <taxon>Pseudomonadota</taxon>
        <taxon>Alphaproteobacteria</taxon>
        <taxon>Sphingomonadales</taxon>
        <taxon>Sphingosinicellaceae</taxon>
        <taxon>Sandaracinobacter</taxon>
    </lineage>
</organism>
<dbReference type="GO" id="GO:0003887">
    <property type="term" value="F:DNA-directed DNA polymerase activity"/>
    <property type="evidence" value="ECO:0007669"/>
    <property type="project" value="TreeGrafter"/>
</dbReference>
<evidence type="ECO:0000256" key="5">
    <source>
        <dbReference type="ARBA" id="ARBA00049244"/>
    </source>
</evidence>
<sequence length="415" mass="45846">MRRPDTIEHMYLDFDGFFASVEQQIDSRLRGRPVGVIPYVGGTRAILIACSREAKARGVKNIMPVDEAKSICPDLILVPQKPEMYRRAHNALVAEIHAVIPIDTVKSIDELACRLGADDIADPYTLAQRIKRAIRYGIGASITCSMGFAANRHLAKIACAVGKPDGCTVWRPQDMPGPLIRIPLEDVPGVGRRMAQRLAIAGVETTEGLLRLAPKEARALWRNVSGERLWYALHGYAIEAPPSQRGMFGHMRVLPPEGRTLPAARDIARLLAVKAARRMRREGYTSSLLMLHASLKDGWWGRERVMRQVQDDAAVLQSLLLLWSELQTTAGKSRQIFRVGVTLGALTPAGERQLDLLDDDDDDRQRWERLGRAIDGANAKFGRTLVSVGPWDPPKGGNVGGKISFTRIPSAEDFA</sequence>
<comment type="function">
    <text evidence="4">Poorly processive, error-prone DNA polymerase involved in untargeted mutagenesis. Copies undamaged DNA at stalled replication forks, which arise in vivo from mismatched or misaligned primer ends. These misaligned primers can be extended by PolIV. Exhibits no 3'-5' exonuclease (proofreading) activity. May be involved in translesional synthesis, in conjunction with the beta clamp from PolIII.</text>
</comment>
<dbReference type="Gene3D" id="3.30.70.270">
    <property type="match status" value="1"/>
</dbReference>
<dbReference type="SUPFAM" id="SSF56672">
    <property type="entry name" value="DNA/RNA polymerases"/>
    <property type="match status" value="1"/>
</dbReference>
<dbReference type="CDD" id="cd00424">
    <property type="entry name" value="PolY"/>
    <property type="match status" value="1"/>
</dbReference>
<dbReference type="Pfam" id="PF00817">
    <property type="entry name" value="IMS"/>
    <property type="match status" value="1"/>
</dbReference>
<dbReference type="GO" id="GO:0006281">
    <property type="term" value="P:DNA repair"/>
    <property type="evidence" value="ECO:0007669"/>
    <property type="project" value="InterPro"/>
</dbReference>
<evidence type="ECO:0000256" key="2">
    <source>
        <dbReference type="ARBA" id="ARBA00011245"/>
    </source>
</evidence>
<evidence type="ECO:0000256" key="4">
    <source>
        <dbReference type="ARBA" id="ARBA00025589"/>
    </source>
</evidence>
<dbReference type="EC" id="2.7.7.7" evidence="3"/>
<protein>
    <recommendedName>
        <fullName evidence="3">DNA-directed DNA polymerase</fullName>
        <ecNumber evidence="3">2.7.7.7</ecNumber>
    </recommendedName>
</protein>
<evidence type="ECO:0000313" key="7">
    <source>
        <dbReference type="EMBL" id="TPE58451.1"/>
    </source>
</evidence>
<dbReference type="Proteomes" id="UP000319897">
    <property type="component" value="Unassembled WGS sequence"/>
</dbReference>
<comment type="similarity">
    <text evidence="1">Belongs to the DNA polymerase type-Y family.</text>
</comment>
<dbReference type="PROSITE" id="PS50173">
    <property type="entry name" value="UMUC"/>
    <property type="match status" value="1"/>
</dbReference>
<name>A0A501XD10_9SPHN</name>
<evidence type="ECO:0000256" key="1">
    <source>
        <dbReference type="ARBA" id="ARBA00010945"/>
    </source>
</evidence>
<dbReference type="InterPro" id="IPR043502">
    <property type="entry name" value="DNA/RNA_pol_sf"/>
</dbReference>
<evidence type="ECO:0000313" key="8">
    <source>
        <dbReference type="Proteomes" id="UP000319897"/>
    </source>
</evidence>
<reference evidence="7 8" key="1">
    <citation type="submission" date="2019-06" db="EMBL/GenBank/DDBJ databases">
        <authorList>
            <person name="Lee I."/>
            <person name="Jang G.I."/>
            <person name="Hwang C.Y."/>
        </authorList>
    </citation>
    <scope>NUCLEOTIDE SEQUENCE [LARGE SCALE GENOMIC DNA]</scope>
    <source>
        <strain evidence="7 8">PAMC 28131</strain>
    </source>
</reference>
<dbReference type="PANTHER" id="PTHR11076">
    <property type="entry name" value="DNA REPAIR POLYMERASE UMUC / TRANSFERASE FAMILY MEMBER"/>
    <property type="match status" value="1"/>
</dbReference>
<dbReference type="InterPro" id="IPR017961">
    <property type="entry name" value="DNA_pol_Y-fam_little_finger"/>
</dbReference>
<gene>
    <name evidence="7" type="ORF">FJQ54_15340</name>
</gene>
<dbReference type="PANTHER" id="PTHR11076:SF34">
    <property type="entry name" value="PROTEIN UMUC"/>
    <property type="match status" value="1"/>
</dbReference>
<dbReference type="OrthoDB" id="9808813at2"/>
<comment type="catalytic activity">
    <reaction evidence="5">
        <text>DNA(n) + a 2'-deoxyribonucleoside 5'-triphosphate = DNA(n+1) + diphosphate</text>
        <dbReference type="Rhea" id="RHEA:22508"/>
        <dbReference type="Rhea" id="RHEA-COMP:17339"/>
        <dbReference type="Rhea" id="RHEA-COMP:17340"/>
        <dbReference type="ChEBI" id="CHEBI:33019"/>
        <dbReference type="ChEBI" id="CHEBI:61560"/>
        <dbReference type="ChEBI" id="CHEBI:173112"/>
        <dbReference type="EC" id="2.7.7.7"/>
    </reaction>
</comment>
<keyword evidence="8" id="KW-1185">Reference proteome</keyword>
<accession>A0A501XD10</accession>
<comment type="caution">
    <text evidence="7">The sequence shown here is derived from an EMBL/GenBank/DDBJ whole genome shotgun (WGS) entry which is preliminary data.</text>
</comment>
<evidence type="ECO:0000256" key="3">
    <source>
        <dbReference type="ARBA" id="ARBA00012417"/>
    </source>
</evidence>
<dbReference type="Gene3D" id="3.40.1170.60">
    <property type="match status" value="1"/>
</dbReference>
<proteinExistence type="inferred from homology"/>
<dbReference type="GO" id="GO:0003684">
    <property type="term" value="F:damaged DNA binding"/>
    <property type="evidence" value="ECO:0007669"/>
    <property type="project" value="InterPro"/>
</dbReference>
<comment type="subunit">
    <text evidence="2">Monomer.</text>
</comment>
<dbReference type="GO" id="GO:0009432">
    <property type="term" value="P:SOS response"/>
    <property type="evidence" value="ECO:0007669"/>
    <property type="project" value="TreeGrafter"/>
</dbReference>
<evidence type="ECO:0000259" key="6">
    <source>
        <dbReference type="PROSITE" id="PS50173"/>
    </source>
</evidence>
<dbReference type="RefSeq" id="WP_140929304.1">
    <property type="nucleotide sequence ID" value="NZ_VFSU01000034.1"/>
</dbReference>
<dbReference type="Gene3D" id="1.10.150.20">
    <property type="entry name" value="5' to 3' exonuclease, C-terminal subdomain"/>
    <property type="match status" value="1"/>
</dbReference>
<dbReference type="InterPro" id="IPR043128">
    <property type="entry name" value="Rev_trsase/Diguanyl_cyclase"/>
</dbReference>